<feature type="transmembrane region" description="Helical" evidence="5">
    <location>
        <begin position="17"/>
        <end position="35"/>
    </location>
</feature>
<dbReference type="Pfam" id="PF11057">
    <property type="entry name" value="Cortexin"/>
    <property type="match status" value="1"/>
</dbReference>
<dbReference type="Ensembl" id="ENSSORT00005020266.1">
    <property type="protein sequence ID" value="ENSSORP00005019706.1"/>
    <property type="gene ID" value="ENSSORG00005009652.1"/>
</dbReference>
<evidence type="ECO:0000256" key="3">
    <source>
        <dbReference type="ARBA" id="ARBA00022989"/>
    </source>
</evidence>
<keyword evidence="7" id="KW-1185">Reference proteome</keyword>
<protein>
    <recommendedName>
        <fullName evidence="8">Cortexin domain containing 1</fullName>
    </recommendedName>
</protein>
<organism evidence="6 7">
    <name type="scientific">Sphaeramia orbicularis</name>
    <name type="common">orbiculate cardinalfish</name>
    <dbReference type="NCBI Taxonomy" id="375764"/>
    <lineage>
        <taxon>Eukaryota</taxon>
        <taxon>Metazoa</taxon>
        <taxon>Chordata</taxon>
        <taxon>Craniata</taxon>
        <taxon>Vertebrata</taxon>
        <taxon>Euteleostomi</taxon>
        <taxon>Actinopterygii</taxon>
        <taxon>Neopterygii</taxon>
        <taxon>Teleostei</taxon>
        <taxon>Neoteleostei</taxon>
        <taxon>Acanthomorphata</taxon>
        <taxon>Gobiaria</taxon>
        <taxon>Kurtiformes</taxon>
        <taxon>Apogonoidei</taxon>
        <taxon>Apogonidae</taxon>
        <taxon>Apogoninae</taxon>
        <taxon>Sphaeramia</taxon>
    </lineage>
</organism>
<dbReference type="Proteomes" id="UP000472271">
    <property type="component" value="Chromosome 3"/>
</dbReference>
<dbReference type="PANTHER" id="PTHR16736:SF5">
    <property type="entry name" value="CORTEXIN DOMAIN-CONTAINING 1 PROTEIN"/>
    <property type="match status" value="1"/>
</dbReference>
<keyword evidence="4 5" id="KW-0472">Membrane</keyword>
<evidence type="ECO:0008006" key="8">
    <source>
        <dbReference type="Google" id="ProtNLM"/>
    </source>
</evidence>
<keyword evidence="2 5" id="KW-0812">Transmembrane</keyword>
<dbReference type="GO" id="GO:0016020">
    <property type="term" value="C:membrane"/>
    <property type="evidence" value="ECO:0007669"/>
    <property type="project" value="UniProtKB-SubCell"/>
</dbReference>
<dbReference type="PANTHER" id="PTHR16736">
    <property type="entry name" value="CORTEXIN-1-RELATED"/>
    <property type="match status" value="1"/>
</dbReference>
<evidence type="ECO:0000256" key="2">
    <source>
        <dbReference type="ARBA" id="ARBA00022692"/>
    </source>
</evidence>
<reference evidence="6" key="3">
    <citation type="submission" date="2025-09" db="UniProtKB">
        <authorList>
            <consortium name="Ensembl"/>
        </authorList>
    </citation>
    <scope>IDENTIFICATION</scope>
</reference>
<proteinExistence type="predicted"/>
<evidence type="ECO:0000256" key="1">
    <source>
        <dbReference type="ARBA" id="ARBA00004167"/>
    </source>
</evidence>
<evidence type="ECO:0000256" key="4">
    <source>
        <dbReference type="ARBA" id="ARBA00023136"/>
    </source>
</evidence>
<name>A0A672ZR89_9TELE</name>
<keyword evidence="3 5" id="KW-1133">Transmembrane helix</keyword>
<evidence type="ECO:0000256" key="5">
    <source>
        <dbReference type="SAM" id="Phobius"/>
    </source>
</evidence>
<dbReference type="InParanoid" id="A0A672ZR89"/>
<evidence type="ECO:0000313" key="7">
    <source>
        <dbReference type="Proteomes" id="UP000472271"/>
    </source>
</evidence>
<reference evidence="6" key="2">
    <citation type="submission" date="2025-08" db="UniProtKB">
        <authorList>
            <consortium name="Ensembl"/>
        </authorList>
    </citation>
    <scope>IDENTIFICATION</scope>
</reference>
<comment type="subcellular location">
    <subcellularLocation>
        <location evidence="1">Membrane</location>
        <topology evidence="1">Single-pass membrane protein</topology>
    </subcellularLocation>
</comment>
<dbReference type="InterPro" id="IPR020066">
    <property type="entry name" value="Cortexin"/>
</dbReference>
<accession>A0A672ZR89</accession>
<sequence>MEVESTTEPAFVDVDQGLTLACIAFLCLLLVAMIIRCAKVIMDPYSAIPTSTWEEILSSVFCFFFSLKSGIFLYLFH</sequence>
<dbReference type="AlphaFoldDB" id="A0A672ZR89"/>
<reference evidence="6" key="1">
    <citation type="submission" date="2019-06" db="EMBL/GenBank/DDBJ databases">
        <authorList>
            <consortium name="Wellcome Sanger Institute Data Sharing"/>
        </authorList>
    </citation>
    <scope>NUCLEOTIDE SEQUENCE [LARGE SCALE GENOMIC DNA]</scope>
</reference>
<feature type="transmembrane region" description="Helical" evidence="5">
    <location>
        <begin position="56"/>
        <end position="76"/>
    </location>
</feature>
<evidence type="ECO:0000313" key="6">
    <source>
        <dbReference type="Ensembl" id="ENSSORP00005019706.1"/>
    </source>
</evidence>